<dbReference type="RefSeq" id="WP_253200077.1">
    <property type="nucleotide sequence ID" value="NZ_CP086239.1"/>
</dbReference>
<evidence type="ECO:0000313" key="1">
    <source>
        <dbReference type="EMBL" id="WAG62448.1"/>
    </source>
</evidence>
<dbReference type="AlphaFoldDB" id="A0AA47EPN6"/>
<accession>A0AA47EPN6</accession>
<name>A0AA47EPN6_9CLOT</name>
<sequence>MEIYSIHKLYAFAGTIGDPTTQLDGKLSTFHQGAANDCGAVSGIQALDNSKYS</sequence>
<dbReference type="Proteomes" id="UP001164733">
    <property type="component" value="Chromosome"/>
</dbReference>
<dbReference type="EMBL" id="CP086239">
    <property type="protein sequence ID" value="WAG62448.1"/>
    <property type="molecule type" value="Genomic_DNA"/>
</dbReference>
<evidence type="ECO:0000313" key="2">
    <source>
        <dbReference type="Proteomes" id="UP001164733"/>
    </source>
</evidence>
<gene>
    <name evidence="1" type="ORF">LL038_09515</name>
</gene>
<organism evidence="1 2">
    <name type="scientific">Clostridium estertheticum</name>
    <dbReference type="NCBI Taxonomy" id="238834"/>
    <lineage>
        <taxon>Bacteria</taxon>
        <taxon>Bacillati</taxon>
        <taxon>Bacillota</taxon>
        <taxon>Clostridia</taxon>
        <taxon>Eubacteriales</taxon>
        <taxon>Clostridiaceae</taxon>
        <taxon>Clostridium</taxon>
    </lineage>
</organism>
<reference evidence="1" key="1">
    <citation type="submission" date="2021-11" db="EMBL/GenBank/DDBJ databases">
        <title>Clostridia strains as spoilage organisms.</title>
        <authorList>
            <person name="Wambui J."/>
            <person name="Stevens M.J.A."/>
            <person name="Stephan R."/>
        </authorList>
    </citation>
    <scope>NUCLEOTIDE SEQUENCE</scope>
    <source>
        <strain evidence="1">CF009</strain>
    </source>
</reference>
<proteinExistence type="predicted"/>
<protein>
    <submittedName>
        <fullName evidence="1">Uncharacterized protein</fullName>
    </submittedName>
</protein>